<evidence type="ECO:0000256" key="2">
    <source>
        <dbReference type="ARBA" id="ARBA00004141"/>
    </source>
</evidence>
<evidence type="ECO:0000256" key="11">
    <source>
        <dbReference type="ARBA" id="ARBA00023049"/>
    </source>
</evidence>
<feature type="compositionally biased region" description="Basic and acidic residues" evidence="15">
    <location>
        <begin position="3657"/>
        <end position="3666"/>
    </location>
</feature>
<dbReference type="InterPro" id="IPR016186">
    <property type="entry name" value="C-type_lectin-like/link_sf"/>
</dbReference>
<protein>
    <submittedName>
        <fullName evidence="20">C-type lectin domain-containing protein</fullName>
    </submittedName>
</protein>
<dbReference type="InterPro" id="IPR038550">
    <property type="entry name" value="GPCR_3_9-Cys_sf"/>
</dbReference>
<evidence type="ECO:0000256" key="16">
    <source>
        <dbReference type="SAM" id="Phobius"/>
    </source>
</evidence>
<dbReference type="WBParaSite" id="maker-uti_cns_0006323-snap-gene-0.3-mRNA-1">
    <property type="protein sequence ID" value="maker-uti_cns_0006323-snap-gene-0.3-mRNA-1"/>
    <property type="gene ID" value="maker-uti_cns_0006323-snap-gene-0.3"/>
</dbReference>
<dbReference type="GO" id="GO:0004222">
    <property type="term" value="F:metalloendopeptidase activity"/>
    <property type="evidence" value="ECO:0007669"/>
    <property type="project" value="InterPro"/>
</dbReference>
<feature type="compositionally biased region" description="Low complexity" evidence="15">
    <location>
        <begin position="522"/>
        <end position="536"/>
    </location>
</feature>
<dbReference type="InterPro" id="IPR018497">
    <property type="entry name" value="Peptidase_M13_C"/>
</dbReference>
<dbReference type="GO" id="GO:0004930">
    <property type="term" value="F:G protein-coupled receptor activity"/>
    <property type="evidence" value="ECO:0007669"/>
    <property type="project" value="InterPro"/>
</dbReference>
<feature type="region of interest" description="Disordered" evidence="15">
    <location>
        <begin position="1938"/>
        <end position="1960"/>
    </location>
</feature>
<keyword evidence="11" id="KW-0482">Metalloprotease</keyword>
<feature type="compositionally biased region" description="Basic residues" evidence="15">
    <location>
        <begin position="1940"/>
        <end position="1950"/>
    </location>
</feature>
<dbReference type="InterPro" id="IPR024079">
    <property type="entry name" value="MetalloPept_cat_dom_sf"/>
</dbReference>
<dbReference type="GO" id="GO:0004497">
    <property type="term" value="F:monooxygenase activity"/>
    <property type="evidence" value="ECO:0007669"/>
    <property type="project" value="InterPro"/>
</dbReference>
<dbReference type="GO" id="GO:0020037">
    <property type="term" value="F:heme binding"/>
    <property type="evidence" value="ECO:0007669"/>
    <property type="project" value="InterPro"/>
</dbReference>
<dbReference type="SUPFAM" id="SSF56436">
    <property type="entry name" value="C-type lectin-like"/>
    <property type="match status" value="1"/>
</dbReference>
<evidence type="ECO:0000259" key="17">
    <source>
        <dbReference type="PROSITE" id="PS50041"/>
    </source>
</evidence>
<dbReference type="Pfam" id="PF05649">
    <property type="entry name" value="Peptidase_M13_N"/>
    <property type="match status" value="1"/>
</dbReference>
<dbReference type="InterPro" id="IPR002401">
    <property type="entry name" value="Cyt_P450_E_grp-I"/>
</dbReference>
<comment type="subcellular location">
    <subcellularLocation>
        <location evidence="2">Membrane</location>
        <topology evidence="2">Multi-pass membrane protein</topology>
    </subcellularLocation>
</comment>
<dbReference type="CDD" id="cd08662">
    <property type="entry name" value="M13"/>
    <property type="match status" value="1"/>
</dbReference>
<dbReference type="Gene3D" id="3.40.50.2300">
    <property type="match status" value="2"/>
</dbReference>
<dbReference type="InterPro" id="IPR042089">
    <property type="entry name" value="Peptidase_M13_dom_2"/>
</dbReference>
<evidence type="ECO:0000256" key="5">
    <source>
        <dbReference type="ARBA" id="ARBA00022670"/>
    </source>
</evidence>
<feature type="region of interest" description="Disordered" evidence="15">
    <location>
        <begin position="522"/>
        <end position="544"/>
    </location>
</feature>
<evidence type="ECO:0000256" key="14">
    <source>
        <dbReference type="PIRSR" id="PIRSR602401-1"/>
    </source>
</evidence>
<feature type="compositionally biased region" description="Basic and acidic residues" evidence="15">
    <location>
        <begin position="461"/>
        <end position="485"/>
    </location>
</feature>
<dbReference type="Pfam" id="PF01431">
    <property type="entry name" value="Peptidase_M13"/>
    <property type="match status" value="1"/>
</dbReference>
<keyword evidence="10 16" id="KW-1133">Transmembrane helix</keyword>
<dbReference type="GO" id="GO:0016485">
    <property type="term" value="P:protein processing"/>
    <property type="evidence" value="ECO:0007669"/>
    <property type="project" value="TreeGrafter"/>
</dbReference>
<dbReference type="PANTHER" id="PTHR11733:SF167">
    <property type="entry name" value="FI17812P1-RELATED"/>
    <property type="match status" value="1"/>
</dbReference>
<dbReference type="InterPro" id="IPR036396">
    <property type="entry name" value="Cyt_P450_sf"/>
</dbReference>
<dbReference type="InterPro" id="IPR001304">
    <property type="entry name" value="C-type_lectin-like"/>
</dbReference>
<evidence type="ECO:0000313" key="19">
    <source>
        <dbReference type="Proteomes" id="UP000095280"/>
    </source>
</evidence>
<dbReference type="SMART" id="SM00034">
    <property type="entry name" value="CLECT"/>
    <property type="match status" value="1"/>
</dbReference>
<feature type="binding site" description="axial binding residue" evidence="14">
    <location>
        <position position="5611"/>
    </location>
    <ligand>
        <name>heme</name>
        <dbReference type="ChEBI" id="CHEBI:30413"/>
    </ligand>
    <ligandPart>
        <name>Fe</name>
        <dbReference type="ChEBI" id="CHEBI:18248"/>
    </ligandPart>
</feature>
<dbReference type="InterPro" id="IPR001128">
    <property type="entry name" value="Cyt_P450"/>
</dbReference>
<dbReference type="PROSITE" id="PS50259">
    <property type="entry name" value="G_PROTEIN_RECEP_F3_4"/>
    <property type="match status" value="1"/>
</dbReference>
<feature type="transmembrane region" description="Helical" evidence="16">
    <location>
        <begin position="4915"/>
        <end position="4939"/>
    </location>
</feature>
<dbReference type="InterPro" id="IPR000718">
    <property type="entry name" value="Peptidase_M13"/>
</dbReference>
<dbReference type="SUPFAM" id="SSF55486">
    <property type="entry name" value="Metalloproteases ('zincins'), catalytic domain"/>
    <property type="match status" value="1"/>
</dbReference>
<dbReference type="Gene3D" id="2.10.50.30">
    <property type="entry name" value="GPCR, family 3, nine cysteines domain"/>
    <property type="match status" value="1"/>
</dbReference>
<feature type="region of interest" description="Disordered" evidence="15">
    <location>
        <begin position="459"/>
        <end position="486"/>
    </location>
</feature>
<feature type="transmembrane region" description="Helical" evidence="16">
    <location>
        <begin position="4063"/>
        <end position="4087"/>
    </location>
</feature>
<proteinExistence type="inferred from homology"/>
<keyword evidence="5" id="KW-0645">Protease</keyword>
<keyword evidence="14" id="KW-0349">Heme</keyword>
<dbReference type="GO" id="GO:0016705">
    <property type="term" value="F:oxidoreductase activity, acting on paired donors, with incorporation or reduction of molecular oxygen"/>
    <property type="evidence" value="ECO:0007669"/>
    <property type="project" value="InterPro"/>
</dbReference>
<dbReference type="SUPFAM" id="SSF53822">
    <property type="entry name" value="Periplasmic binding protein-like I"/>
    <property type="match status" value="1"/>
</dbReference>
<feature type="transmembrane region" description="Helical" evidence="16">
    <location>
        <begin position="5053"/>
        <end position="5074"/>
    </location>
</feature>
<comment type="cofactor">
    <cofactor evidence="1">
        <name>Zn(2+)</name>
        <dbReference type="ChEBI" id="CHEBI:29105"/>
    </cofactor>
</comment>
<dbReference type="Pfam" id="PF00059">
    <property type="entry name" value="Lectin_C"/>
    <property type="match status" value="1"/>
</dbReference>
<sequence>MESLSRPVPPERRAKLSLRRRRLRRPGAGAGRIWTDLNKLGNDALLQRLLLAEAFRRLLKMLQFWAVLCASLKPEPLYTLQRGGAKQSAPETETETENAMLRLTAVLVCCLLGATTAQRTFYCNSTGVDSITDPDFFLVTRLEGEPGCALSCVFNVSSVGKSSSSSSVLLHIEVLKVDINSNSYFSVEGSRVYISNEYRGGLAKTSLNLMTRSGWLEVKSHSRSPNLCSSAEVRMRVRAVPRTDCPPNWQLLNGTCFGASSLSGWLNFRDAQQACRNLQTNLLHVPANFSGQLGDLMGQLKANLTASYSWIGLTDIAVRNRLVWLNRSRLHSGATIGCTGRYCDDSTRCATAIYPSNRTVYKADCAQRRPYICYMPPGGAHDLYRVPWTPDPTPDPITSGGFQWWHVPVGLIGCVILFGVVCYGSKRKALTKCDDEPPSAYSTPEEPGIISLGQHQLVGAEGDHQQERGRPDQEGEEGQHLKERPVGFGEVGECQVMMRQQQQGRQDEAGRAELESRIRFQQAGVQQEQQSGVQSQRADDEPADELAGEHGVLLHQLSQVVQAHGKAEQKGCGVECVGGPAEAPQQPHLLRWGSTEGAETGTHVGWLPQLLLRLLLRLLLLLLLLANHPVTSAPDTAVHQHAAAAATPPPPPPPPWLSLFCCCSFSFIFELASNRLVNWACSFIFSSLNRLIWFCTCGLAPRLCTVISSRAMLASFSHTEDISASSLDSSSSSICRSSCCSRLRRSRSRFSSSLMEIGVCRRRPTEAAGGGAATAAVSLVALPLQAHDGVLALLDVPFQAEYLRPKAVHLVQRVGVLFPVSAAAAAGEGAELLAEPLDFLHLTLEALGLQQVDPVLALVRRSAPRLSPRERRSISVCSSYSWRSRSRRSSLSRWISRWHWFSSRVTSFRRASLSRSSACRSAEGEDDRSLDMNSLPCIMRWSVFLPPTSPLVSSSMVRSRLLISADRSCSALSRLLISACSWLRRLSMSVSRRTLWSLCTCGAGQRTLLTHEPFELLLQLLQLLVLGLALDLVLIPVLVPVHQVFLLLLQFHFDFAEFSAQLMRLGALAGRLLQPLQLQLELVELAVLAGQLLLQPGRLLTAAHQAGRVSAGIGCCSPAGLLLLVAQLPLQAVPLLADGLEAAAQLRQVILQALDLRVAVVVAAADATAGAEAAAVRELLAADRVALRLQLIVLLAQGVDLVQEVVLAGRPLDPVLALVQPFLCLREAGLNVLCQFLQPFDLLGLHSDSASLTTSISSVFIFSIFSSSSACNLDAYFSASSRRFLDRSRSVRILSCGGRAFGLDASSILIFIWLLRSVTSRLALRSRLGLVHLQLVALHPQAVQFILGLLQLPVPLSQQFAQLLQPVGQASVGGGCCGGRSWRGVELMMVMMLLRMQQVREAADAGWNAAVGAGAGDEFVQLGEAHCELLVEPAQLVNLGLRTCASFWASSFCAVSMRTCGGIRETKAGFTTWGADLQSTSLSATCICSKLISRSAVTRTLSFSAFSSSRIFMAVAAASAVESVQLREAASSSRLGTDALTLAEPGGGAREESNKKPASPEISLCLADMALSSLNFSPRTSEICSRSSAVNLGFEFAGDFLMIGQLEFVLLLKPVLLGLQPLQQAVALGQGLLDGGLDLQRLLRLVRQVLNAQLRAAQLSLFVIEQSFQVLNFALQNRDFALLQVQVVLGLAQLHLQHSLLVLQSGHHLVLLVQQHLFLFQALPHVLQMPKPVALTQHLNLVIPGLELLFEHVDVMRAVTLLFVAHLQPGLGGGALRVPACQFLSCAAARRFCQAAGRAGRPRRQAGIACQPLPWGWPARRQPWTSPAVAPRMPWAEAAAAAAAGRRTGPQPAGAGRRVAAELIAERALVPHARPGHRVRIGGRVGRLAWQQRILAHTYLARGQTDCTPFYRRAEERVLPPERGRPAGVHQAGIVEHPGRSRSRPVHAGHRQAAQRSGGDRVELLERHRLLVAAVDILQTALADKAGGGAVHVGVSGRHVPGQGRHGWVGRHGGASAVEVACRHPPTATPPVPSEPGGLGRIARPRSGSKPSTLDAIVVIFAVLAVIAAAVGAIGSVENFLDRGVDEVAAQAGQPLVQVGQRHLRRGQPLGSTPAGDLGVAGKSGSHGGVEGHHGGVRAPAQPVQPRQCGVGVGACCSQPVRHGVRPAGQRGGFGQGTALGHSGLGRSSLIVQRLEQQVQQARSRRHGGSATKVTPKLFLMLALFAFLAVVSAVPSTDQSVTEEANNSSQLPLCREQSRNHEPATSVCQASACVALSAAVSSKMNFSANPCVDFYNYACGNFPVNYKYDPDEVFKSLKQTGPTFYQNSYSVMRNQLRSNLFEVLMLDWVVNSTDPKVRDLYNLTRMLFRSCTKWMRYRSMKNDTVAAQRFFSSLLKHLVEAISPRRSIGGATVLTIANESSSFSRVLKQIQQSERYANWSDGCSKLAKQQQHKIRDLDTLSQCANPADPFSWSLFFDELLQSDYDPNALVELENPKRVINFLTYFKKKSTYSASRKLSIYQSFLVVDWLLSFARFLPMRLERMWTESPLREDVMDKAVGGPVDACMKRTKDLLSPVVERMYQKAYHAENFEHVQNLIDLLENATVNSVLNQDWIEPDTKDLIIEKLLSLKHTIGFEVLSADQLSAYYSPAINSFRKGRYSKVSVDKDFGRLFSIALWASARKKFGVLSTENSSATTAFLTLSGLTTNAYNYMRRNEIVFPMGILSPPMYHRDYPDYMNLGGLGLVVGHEIGHAFDIKGRQLSKEGIHGNHWDNRTTEEYLRRVECVRSRYGSYELVPGVPHGSNTTLGNDIADLLGLNAAFGAMQLQGETGRRWQLPNLPSELTPERLFFVQVAQAWCTKAEPAALKRRFKNIKHSPPHLRVRGMMENSKGFAQVFQCGVRQTMNPRRPSCRMRLAFAATGSSVPDSTADSSEWLHPPSAAGVPGRSILTLAAEAKVALSEGGVAFVVDFEAGGAAAAEEVSKVDEDTADPIRLGRLRRISDFYQETASAPLGGHCPVGSCGFYADALPEGDLAGVVAADGVHKFAGQRQVLELRWCHQSAQESSQIELILGLLISIWRLIRALQPPRYSNWALLYSLIVSMNFRKLTLVVVRRGQDVRVLHPDAADAGFDFVNQATDSVDVSEKIVHEAFGVARPLPAFGVSAPPRLIVRFHRKVLVAKLFFVWHDLSANLQGAKESHCEIVPLNSLWSLFGEARMCECFILTLQTLASISLIRRRTASTSAKKSSMKPSELRGRCQRSGSPAPPRLIVRCPAIAAVVYRSSIVNHCSCLQKVTSFKPESPLAFALQRQRQERWQHAVGLNQPAQLLSFGDPAGEQAALHQQLAVLREPAESHWPPRRPRLQQCDDEFAVDSAHLVSKRALELGEAPASHVAGEVGDVGDKSRRHNGKTAVQQPEGQRTVAEPVSAAAHGLGWHLGRQVAGAEAHWQAGCRTAAQHLLRVAKVAQPHVAGGRDGHIVRLEVQVQHAERVQEVQRARHLSQVEGGLDLFEASTDLGEALQQAVQRPAGSQLQQQAAVGAARSGVFAQQEVLHPQHEARVLDVLRAALLQPAVDFPLGLALAQPLAALQRPWRRVQFEASGIHAAFGQPPHPAEVHAARAAGAQAESRLEHHRPICGEYLLARSRFVAASLRLPVADRLEKGRRPEPRQTATPAEQAGEEAAGCQAVRSARRQYRGVPDVEEPRPQAAAAGDPGGRRGRAAAAAGAAVEVGRGGALRNDAAAAGWLRRARAERQAGRRAARLRRPDRTRRCGEAEQLRARDACGGGGARRDEARDPGSWRATEFRCTPRPRSDRALGDSGDGATLVAQPMALELVLIVTLNFGELGAEAARIGGAVFSWRMARALLDRHWHAPKCCAEVLDGLTEAAARVGLVINARKTEVLTVPHDLPAEIRLRDGDGPGTALPKCLQFVYLGGLVPDVGDDLARRRGKAWAAFRSVRAVLLSEALYKRTGLTRPSALLSQRRLRLAGHVIRDEAYCPEPLQDVLLWTPQGPRRRGQGRSARYVDRLFEDARAPSQAAGVKHSLRRKVRTKDISKDVSNIDCIMYKATMLGFVINGESMAVGLMGFFATVLRFRQVENVVCGLSFLLANVYILMTVAITRTDPLVPKLLERNFLLDDVNVEVVQKCLELVPWPVDSVVVVVLLLCYLRETPSPRKEADTDTEWGMKGVSAGNHRLQAEGDPAVGVVSRRHRVERLAAKQLRRRVHQRDANFETGVDWQLLRCRVQQDVAGNADGAAGAGVGDGLGAGAAPVCRCCSCGLSAARQPARAGTVRDFLSNQLVVFAGLSYRAREQTVLAQICLQVTHSAEMLMRTRLHCSALFCALLPGKNSPDWPPNWLTESEMHEQALTGLDLGRSAAGDVPLLLAAHCRQQLFCRDGVFNLAIVQNSEFNCLASAEAEFPITEAQFLRGLAVHFAVDRINREQLRPELRARGWTFGFVHLDPCMSSAAAVSLTKNLRPAWQHGALAAGGAFCSQRLSGIEESVYLIQAAAAAWYSSTTDIVSRLLSPYQLPQVSTESSSDAFSDRERYPNVYRLARAAVQLVRHFGWTYVAIIHRDDVYGRGLAHNTRLLLAAAPSEGGNSSESAAPVCVAFTLALNQLTSVSDALDAIDSRQNLTVFLVYELFSLVPDRLLARIASRGGTIITSDTNADSYKDYTRGAFYVAFPQFPLVEFPFGFQLQKVLSVGNCTAAGNVTSAGCSAKVASLSRLSLNVKVAPLARMLDSLTLIADSVQSVALSEECQPSVAEGNLSQLLSCITGPRISTLIAASNFSTTARRHFIADFDGFDSSGDAAPAYDVRREEADSELKLFARWTQRSSLRVWDNETAAPAASFCSPPCPAGHIRVPSDACCFTCRACFPGEIAGSDGLACLPCPTFLWPEAETCQRLPVAGWNEDLLLPGLLVCAALLATLTLTALLLLLHRREHRLVKASSVQLSVACLCGSLLGLSGLAPIAVEASDVACCCANAATQLGLSVCYCSQLVKTLRILLVFRASGAGRPTPQLARQRPISAMLAGLVLLMPWVERQCDLMTVSFWAPLGCNLTLPVLGTTCLLALRTRQLPDNFHDSKCILGGRRLRALPLGGIHPGCLMVFSCVLTHGLLLAIMFAPKLYAAYAVPEAQCNVKFYTANNGSQNKSGGSETERGVKLGVDLGLGLCAGVLIYLLVWLWVKVASVLAAPLICTGVKGQHGPWGFPVIGHLPRLGTQPHIRLLEWSRVYGNIYFIRMGLWPALVVNGTAAIRHVLTEHGRDICDRPDWNTFRTISGGRSVAFGSGSWYLRDRRLMHAGLIRYDRRYSGLVEELASEETARLVDGLLGEGTDGPVSSMRHLKKWMSSILYSVLHARTPGWFERCISNPDSPFTKVVDAVHSLGNNNSLLLCLADMVPPVARLLPGRLAEFKSVSDQVDSAIVDLVHRDAESRQPGEAARCLSDEFGDVCNNETAGRLLTDIMGASVSTTVSVVRWILYYLAMHPNWQASSTSFGSSSDRAGPPSAGPSDSSCRSCAPFIAEVLRHSCGLLFLIPHCAVRDFTLECGTRVAKGTIVLCNMWSASRDASLWSEPDAFQPGRFLDEEGAFLEAAGAAFPAFGAGFRKCAGSKLAMQLLYNFTLRLLLECRVESTGGPMPFHYDVSPLGIEAPEFPLRLTRRGKSKE</sequence>
<evidence type="ECO:0000256" key="9">
    <source>
        <dbReference type="ARBA" id="ARBA00022833"/>
    </source>
</evidence>
<dbReference type="PANTHER" id="PTHR11733">
    <property type="entry name" value="ZINC METALLOPROTEASE FAMILY M13 NEPRILYSIN-RELATED"/>
    <property type="match status" value="1"/>
</dbReference>
<dbReference type="InterPro" id="IPR028082">
    <property type="entry name" value="Peripla_BP_I"/>
</dbReference>
<evidence type="ECO:0000256" key="12">
    <source>
        <dbReference type="ARBA" id="ARBA00023136"/>
    </source>
</evidence>
<feature type="transmembrane region" description="Helical" evidence="16">
    <location>
        <begin position="4099"/>
        <end position="4118"/>
    </location>
</feature>
<dbReference type="PROSITE" id="PS50041">
    <property type="entry name" value="C_TYPE_LECTIN_2"/>
    <property type="match status" value="1"/>
</dbReference>
<dbReference type="Gene3D" id="3.40.390.10">
    <property type="entry name" value="Collagenase (Catalytic Domain)"/>
    <property type="match status" value="2"/>
</dbReference>
<keyword evidence="14" id="KW-0408">Iron</keyword>
<name>A0A1I8HIF9_9PLAT</name>
<feature type="region of interest" description="Disordered" evidence="15">
    <location>
        <begin position="2106"/>
        <end position="2136"/>
    </location>
</feature>
<dbReference type="InterPro" id="IPR001828">
    <property type="entry name" value="ANF_lig-bd_rcpt"/>
</dbReference>
<evidence type="ECO:0000256" key="6">
    <source>
        <dbReference type="ARBA" id="ARBA00022692"/>
    </source>
</evidence>
<keyword evidence="19" id="KW-1185">Reference proteome</keyword>
<dbReference type="Pfam" id="PF01094">
    <property type="entry name" value="ANF_receptor"/>
    <property type="match status" value="1"/>
</dbReference>
<keyword evidence="9" id="KW-0862">Zinc</keyword>
<dbReference type="Pfam" id="PF00003">
    <property type="entry name" value="7tm_3"/>
    <property type="match status" value="1"/>
</dbReference>
<organism evidence="19 20">
    <name type="scientific">Macrostomum lignano</name>
    <dbReference type="NCBI Taxonomy" id="282301"/>
    <lineage>
        <taxon>Eukaryota</taxon>
        <taxon>Metazoa</taxon>
        <taxon>Spiralia</taxon>
        <taxon>Lophotrochozoa</taxon>
        <taxon>Platyhelminthes</taxon>
        <taxon>Rhabditophora</taxon>
        <taxon>Macrostomorpha</taxon>
        <taxon>Macrostomida</taxon>
        <taxon>Macrostomidae</taxon>
        <taxon>Macrostomum</taxon>
    </lineage>
</organism>
<feature type="domain" description="G-protein coupled receptors family 3 profile" evidence="18">
    <location>
        <begin position="4916"/>
        <end position="5039"/>
    </location>
</feature>
<dbReference type="Gene3D" id="1.10.1380.10">
    <property type="entry name" value="Neutral endopeptidase , domain2"/>
    <property type="match status" value="2"/>
</dbReference>
<dbReference type="SUPFAM" id="SSF48264">
    <property type="entry name" value="Cytochrome P450"/>
    <property type="match status" value="1"/>
</dbReference>
<evidence type="ECO:0000256" key="4">
    <source>
        <dbReference type="ARBA" id="ARBA00010617"/>
    </source>
</evidence>
<feature type="region of interest" description="Disordered" evidence="15">
    <location>
        <begin position="3657"/>
        <end position="3717"/>
    </location>
</feature>
<feature type="region of interest" description="Disordered" evidence="15">
    <location>
        <begin position="3242"/>
        <end position="3262"/>
    </location>
</feature>
<keyword evidence="12 16" id="KW-0472">Membrane</keyword>
<dbReference type="InterPro" id="IPR017978">
    <property type="entry name" value="GPCR_3_C"/>
</dbReference>
<feature type="domain" description="C-type lectin" evidence="17">
    <location>
        <begin position="252"/>
        <end position="374"/>
    </location>
</feature>
<evidence type="ECO:0000256" key="1">
    <source>
        <dbReference type="ARBA" id="ARBA00001947"/>
    </source>
</evidence>
<evidence type="ECO:0000256" key="3">
    <source>
        <dbReference type="ARBA" id="ARBA00007357"/>
    </source>
</evidence>
<dbReference type="Gene3D" id="3.10.100.10">
    <property type="entry name" value="Mannose-Binding Protein A, subunit A"/>
    <property type="match status" value="1"/>
</dbReference>
<feature type="transmembrane region" description="Helical" evidence="16">
    <location>
        <begin position="5103"/>
        <end position="5126"/>
    </location>
</feature>
<evidence type="ECO:0000256" key="10">
    <source>
        <dbReference type="ARBA" id="ARBA00022989"/>
    </source>
</evidence>
<feature type="region of interest" description="Disordered" evidence="15">
    <location>
        <begin position="3393"/>
        <end position="3412"/>
    </location>
</feature>
<evidence type="ECO:0000259" key="18">
    <source>
        <dbReference type="PROSITE" id="PS50259"/>
    </source>
</evidence>
<keyword evidence="7 14" id="KW-0479">Metal-binding</keyword>
<dbReference type="Proteomes" id="UP000095280">
    <property type="component" value="Unplaced"/>
</dbReference>
<feature type="transmembrane region" description="Helical" evidence="16">
    <location>
        <begin position="5170"/>
        <end position="5188"/>
    </location>
</feature>
<evidence type="ECO:0000256" key="7">
    <source>
        <dbReference type="ARBA" id="ARBA00022723"/>
    </source>
</evidence>
<keyword evidence="8" id="KW-0378">Hydrolase</keyword>
<dbReference type="GO" id="GO:0005506">
    <property type="term" value="F:iron ion binding"/>
    <property type="evidence" value="ECO:0007669"/>
    <property type="project" value="InterPro"/>
</dbReference>
<dbReference type="Pfam" id="PF00067">
    <property type="entry name" value="p450"/>
    <property type="match status" value="1"/>
</dbReference>
<dbReference type="Gene3D" id="1.10.630.10">
    <property type="entry name" value="Cytochrome P450"/>
    <property type="match status" value="1"/>
</dbReference>
<dbReference type="InterPro" id="IPR016187">
    <property type="entry name" value="CTDL_fold"/>
</dbReference>
<dbReference type="InterPro" id="IPR008753">
    <property type="entry name" value="Peptidase_M13_N"/>
</dbReference>
<dbReference type="PRINTS" id="PR00463">
    <property type="entry name" value="EP450I"/>
</dbReference>
<dbReference type="CDD" id="cd00037">
    <property type="entry name" value="CLECT"/>
    <property type="match status" value="1"/>
</dbReference>
<feature type="compositionally biased region" description="Low complexity" evidence="15">
    <location>
        <begin position="3668"/>
        <end position="3685"/>
    </location>
</feature>
<reference evidence="20" key="1">
    <citation type="submission" date="2016-11" db="UniProtKB">
        <authorList>
            <consortium name="WormBaseParasite"/>
        </authorList>
    </citation>
    <scope>IDENTIFICATION</scope>
</reference>
<evidence type="ECO:0000256" key="13">
    <source>
        <dbReference type="ARBA" id="ARBA00023180"/>
    </source>
</evidence>
<evidence type="ECO:0000256" key="15">
    <source>
        <dbReference type="SAM" id="MobiDB-lite"/>
    </source>
</evidence>
<accession>A0A1I8HIF9</accession>
<keyword evidence="6 16" id="KW-0812">Transmembrane</keyword>
<dbReference type="GO" id="GO:0005886">
    <property type="term" value="C:plasma membrane"/>
    <property type="evidence" value="ECO:0007669"/>
    <property type="project" value="TreeGrafter"/>
</dbReference>
<evidence type="ECO:0000256" key="8">
    <source>
        <dbReference type="ARBA" id="ARBA00022801"/>
    </source>
</evidence>
<comment type="similarity">
    <text evidence="4">Belongs to the cytochrome P450 family.</text>
</comment>
<comment type="similarity">
    <text evidence="3">Belongs to the peptidase M13 family.</text>
</comment>
<keyword evidence="13" id="KW-0325">Glycoprotein</keyword>
<evidence type="ECO:0000313" key="20">
    <source>
        <dbReference type="WBParaSite" id="maker-uti_cns_0006323-snap-gene-0.3-mRNA-1"/>
    </source>
</evidence>
<dbReference type="PROSITE" id="PS51885">
    <property type="entry name" value="NEPRILYSIN"/>
    <property type="match status" value="1"/>
</dbReference>
<comment type="cofactor">
    <cofactor evidence="14">
        <name>heme</name>
        <dbReference type="ChEBI" id="CHEBI:30413"/>
    </cofactor>
</comment>